<evidence type="ECO:0000313" key="1">
    <source>
        <dbReference type="EMBL" id="MEC7053692.1"/>
    </source>
</evidence>
<gene>
    <name evidence="1" type="ORF">RFN57_15535</name>
</gene>
<name>A0ABU6LYJ0_9ACTN</name>
<sequence>MNVTGAGRAGKPTRAFGLSYTAMAVAGTASVFTGRLADRWGSRPVFVQGALPYAAGVALRGGPAARSTCGSR</sequence>
<keyword evidence="2" id="KW-1185">Reference proteome</keyword>
<proteinExistence type="predicted"/>
<evidence type="ECO:0008006" key="3">
    <source>
        <dbReference type="Google" id="ProtNLM"/>
    </source>
</evidence>
<dbReference type="EMBL" id="JAYXNZ010000002">
    <property type="protein sequence ID" value="MEC7053692.1"/>
    <property type="molecule type" value="Genomic_DNA"/>
</dbReference>
<dbReference type="SUPFAM" id="SSF103473">
    <property type="entry name" value="MFS general substrate transporter"/>
    <property type="match status" value="1"/>
</dbReference>
<dbReference type="Proteomes" id="UP001353952">
    <property type="component" value="Unassembled WGS sequence"/>
</dbReference>
<protein>
    <recommendedName>
        <fullName evidence="3">Major facilitator superfamily (MFS) profile domain-containing protein</fullName>
    </recommendedName>
</protein>
<reference evidence="1 2" key="1">
    <citation type="submission" date="2024-01" db="EMBL/GenBank/DDBJ databases">
        <title>Genome analysis.</title>
        <authorList>
            <person name="Zhang K."/>
        </authorList>
    </citation>
    <scope>NUCLEOTIDE SEQUENCE [LARGE SCALE GENOMIC DNA]</scope>
    <source>
        <strain evidence="1 2">CGMCC 4.1753</strain>
    </source>
</reference>
<organism evidence="1 2">
    <name type="scientific">Streptomyces violaceochromogenes</name>
    <dbReference type="NCBI Taxonomy" id="67377"/>
    <lineage>
        <taxon>Bacteria</taxon>
        <taxon>Bacillati</taxon>
        <taxon>Actinomycetota</taxon>
        <taxon>Actinomycetes</taxon>
        <taxon>Kitasatosporales</taxon>
        <taxon>Streptomycetaceae</taxon>
        <taxon>Streptomyces</taxon>
    </lineage>
</organism>
<accession>A0ABU6LYJ0</accession>
<dbReference type="RefSeq" id="WP_191845721.1">
    <property type="nucleotide sequence ID" value="NZ_BMUO01000002.1"/>
</dbReference>
<dbReference type="InterPro" id="IPR036259">
    <property type="entry name" value="MFS_trans_sf"/>
</dbReference>
<comment type="caution">
    <text evidence="1">The sequence shown here is derived from an EMBL/GenBank/DDBJ whole genome shotgun (WGS) entry which is preliminary data.</text>
</comment>
<evidence type="ECO:0000313" key="2">
    <source>
        <dbReference type="Proteomes" id="UP001353952"/>
    </source>
</evidence>